<dbReference type="Proteomes" id="UP000031829">
    <property type="component" value="Chromosome"/>
</dbReference>
<evidence type="ECO:0000259" key="1">
    <source>
        <dbReference type="Pfam" id="PF13799"/>
    </source>
</evidence>
<organism evidence="2 3">
    <name type="scientific">Priestia megaterium (strain ATCC 14581 / DSM 32 / CCUG 1817 / JCM 2506 / NBRC 15308 / NCIMB 9376 / NCTC 10342 / NRRL B-14308 / VKM B-512 / Ford 19)</name>
    <name type="common">Bacillus megaterium</name>
    <dbReference type="NCBI Taxonomy" id="1348623"/>
    <lineage>
        <taxon>Bacteria</taxon>
        <taxon>Bacillati</taxon>
        <taxon>Bacillota</taxon>
        <taxon>Bacilli</taxon>
        <taxon>Bacillales</taxon>
        <taxon>Bacillaceae</taxon>
        <taxon>Priestia</taxon>
    </lineage>
</organism>
<dbReference type="Pfam" id="PF13799">
    <property type="entry name" value="DUF4183"/>
    <property type="match status" value="1"/>
</dbReference>
<dbReference type="GeneID" id="93643340"/>
<reference evidence="2 3" key="1">
    <citation type="journal article" date="2015" name="Genome Announc.">
        <title>Complete genome sequences for 35 biothreat assay-relevant bacillus species.</title>
        <authorList>
            <person name="Johnson S.L."/>
            <person name="Daligault H.E."/>
            <person name="Davenport K.W."/>
            <person name="Jaissle J."/>
            <person name="Frey K.G."/>
            <person name="Ladner J.T."/>
            <person name="Broomall S.M."/>
            <person name="Bishop-Lilly K.A."/>
            <person name="Bruce D.C."/>
            <person name="Gibbons H.S."/>
            <person name="Coyne S.R."/>
            <person name="Lo C.C."/>
            <person name="Meincke L."/>
            <person name="Munk A.C."/>
            <person name="Koroleva G.I."/>
            <person name="Rosenzweig C.N."/>
            <person name="Palacios G.F."/>
            <person name="Redden C.L."/>
            <person name="Minogue T.D."/>
            <person name="Chain P.S."/>
        </authorList>
    </citation>
    <scope>NUCLEOTIDE SEQUENCE [LARGE SCALE GENOMIC DNA]</scope>
    <source>
        <strain evidence="3">ATCC 14581 / DSM 32 / JCM 2506 / NBRC 15308 / NCIMB 9376 / NCTC 10342 / NRRL B-14308 / VKM B-512</strain>
    </source>
</reference>
<dbReference type="EMBL" id="CP009920">
    <property type="protein sequence ID" value="AJI23447.1"/>
    <property type="molecule type" value="Genomic_DNA"/>
</dbReference>
<accession>A0A0B6AQR9</accession>
<protein>
    <recommendedName>
        <fullName evidence="1">DUF4183 domain-containing protein</fullName>
    </recommendedName>
</protein>
<feature type="domain" description="DUF4183" evidence="1">
    <location>
        <begin position="46"/>
        <end position="116"/>
    </location>
</feature>
<gene>
    <name evidence="2" type="ORF">BG04_5393</name>
</gene>
<evidence type="ECO:0000313" key="2">
    <source>
        <dbReference type="EMBL" id="AJI23447.1"/>
    </source>
</evidence>
<dbReference type="HOGENOM" id="CLU_2045009_0_0_9"/>
<name>A0A0B6AQR9_PRIM2</name>
<dbReference type="InterPro" id="IPR025237">
    <property type="entry name" value="DUF4183"/>
</dbReference>
<proteinExistence type="predicted"/>
<evidence type="ECO:0000313" key="3">
    <source>
        <dbReference type="Proteomes" id="UP000031829"/>
    </source>
</evidence>
<dbReference type="AlphaFoldDB" id="A0A0B6AQR9"/>
<sequence>MKKKSYGCNHYATSCSTPFIKLPVLPQQEFRYIFPKKVRIFEYYTVAGGSKRIFTDQDALKEYGTQHILDPESYSYSNLFINGVLQPSSNYSVQKGLLIINTEDIPLEKSPVILQMIKVI</sequence>
<dbReference type="KEGG" id="bmeg:BG04_5393"/>
<dbReference type="RefSeq" id="WP_230586540.1">
    <property type="nucleotide sequence ID" value="NZ_BCVB01000011.1"/>
</dbReference>